<evidence type="ECO:0000313" key="4">
    <source>
        <dbReference type="EMBL" id="TNV75196.1"/>
    </source>
</evidence>
<evidence type="ECO:0000256" key="1">
    <source>
        <dbReference type="ARBA" id="ARBA00005567"/>
    </source>
</evidence>
<gene>
    <name evidence="4" type="ORF">FGO68_gene12705</name>
</gene>
<dbReference type="Proteomes" id="UP000785679">
    <property type="component" value="Unassembled WGS sequence"/>
</dbReference>
<comment type="caution">
    <text evidence="4">The sequence shown here is derived from an EMBL/GenBank/DDBJ whole genome shotgun (WGS) entry which is preliminary data.</text>
</comment>
<comment type="similarity">
    <text evidence="1">Belongs to the ACBP family.</text>
</comment>
<feature type="domain" description="ACB" evidence="3">
    <location>
        <begin position="9"/>
        <end position="98"/>
    </location>
</feature>
<protein>
    <recommendedName>
        <fullName evidence="3">ACB domain-containing protein</fullName>
    </recommendedName>
</protein>
<evidence type="ECO:0000256" key="2">
    <source>
        <dbReference type="ARBA" id="ARBA00023121"/>
    </source>
</evidence>
<evidence type="ECO:0000259" key="3">
    <source>
        <dbReference type="PROSITE" id="PS51228"/>
    </source>
</evidence>
<dbReference type="PRINTS" id="PR00689">
    <property type="entry name" value="ACOABINDINGP"/>
</dbReference>
<keyword evidence="2" id="KW-0446">Lipid-binding</keyword>
<dbReference type="PANTHER" id="PTHR23310:SF62">
    <property type="entry name" value="ACYL-COA BINDING PROTEIN 1, ISOFORM A"/>
    <property type="match status" value="1"/>
</dbReference>
<dbReference type="OrthoDB" id="346910at2759"/>
<keyword evidence="5" id="KW-1185">Reference proteome</keyword>
<dbReference type="InterPro" id="IPR035984">
    <property type="entry name" value="Acyl-CoA-binding_sf"/>
</dbReference>
<accession>A0A8J8NHD4</accession>
<reference evidence="4" key="1">
    <citation type="submission" date="2019-06" db="EMBL/GenBank/DDBJ databases">
        <authorList>
            <person name="Zheng W."/>
        </authorList>
    </citation>
    <scope>NUCLEOTIDE SEQUENCE</scope>
    <source>
        <strain evidence="4">QDHG01</strain>
    </source>
</reference>
<sequence length="98" mass="11282">MVEQSADQLNEEFERYVKHVQEHKEEMKKSQPRELLLSVYAHGRQGKLGDNNDPKPGMLDIAGKMKYKAYANLKGMDQTEAKKKFLELAKGIFGELKQ</sequence>
<organism evidence="4 5">
    <name type="scientific">Halteria grandinella</name>
    <dbReference type="NCBI Taxonomy" id="5974"/>
    <lineage>
        <taxon>Eukaryota</taxon>
        <taxon>Sar</taxon>
        <taxon>Alveolata</taxon>
        <taxon>Ciliophora</taxon>
        <taxon>Intramacronucleata</taxon>
        <taxon>Spirotrichea</taxon>
        <taxon>Stichotrichia</taxon>
        <taxon>Sporadotrichida</taxon>
        <taxon>Halteriidae</taxon>
        <taxon>Halteria</taxon>
    </lineage>
</organism>
<dbReference type="SUPFAM" id="SSF47027">
    <property type="entry name" value="Acyl-CoA binding protein"/>
    <property type="match status" value="1"/>
</dbReference>
<dbReference type="InterPro" id="IPR000582">
    <property type="entry name" value="Acyl-CoA-binding_protein"/>
</dbReference>
<dbReference type="Gene3D" id="1.20.80.10">
    <property type="match status" value="1"/>
</dbReference>
<dbReference type="PROSITE" id="PS51228">
    <property type="entry name" value="ACB_2"/>
    <property type="match status" value="1"/>
</dbReference>
<proteinExistence type="inferred from homology"/>
<dbReference type="GO" id="GO:0006631">
    <property type="term" value="P:fatty acid metabolic process"/>
    <property type="evidence" value="ECO:0007669"/>
    <property type="project" value="TreeGrafter"/>
</dbReference>
<dbReference type="Pfam" id="PF00887">
    <property type="entry name" value="ACBP"/>
    <property type="match status" value="1"/>
</dbReference>
<dbReference type="InterPro" id="IPR014352">
    <property type="entry name" value="FERM/acyl-CoA-bd_prot_sf"/>
</dbReference>
<evidence type="ECO:0000313" key="5">
    <source>
        <dbReference type="Proteomes" id="UP000785679"/>
    </source>
</evidence>
<dbReference type="PANTHER" id="PTHR23310">
    <property type="entry name" value="ACYL-COA-BINDING PROTEIN, ACBP"/>
    <property type="match status" value="1"/>
</dbReference>
<dbReference type="EMBL" id="RRYP01016156">
    <property type="protein sequence ID" value="TNV75196.1"/>
    <property type="molecule type" value="Genomic_DNA"/>
</dbReference>
<name>A0A8J8NHD4_HALGN</name>
<dbReference type="GO" id="GO:0000062">
    <property type="term" value="F:fatty-acyl-CoA binding"/>
    <property type="evidence" value="ECO:0007669"/>
    <property type="project" value="InterPro"/>
</dbReference>
<dbReference type="AlphaFoldDB" id="A0A8J8NHD4"/>